<feature type="coiled-coil region" evidence="6">
    <location>
        <begin position="1560"/>
        <end position="1666"/>
    </location>
</feature>
<keyword evidence="3" id="KW-0067">ATP-binding</keyword>
<evidence type="ECO:0000256" key="3">
    <source>
        <dbReference type="ARBA" id="ARBA00022840"/>
    </source>
</evidence>
<evidence type="ECO:0000256" key="4">
    <source>
        <dbReference type="ARBA" id="ARBA00023054"/>
    </source>
</evidence>
<protein>
    <submittedName>
        <fullName evidence="8">Uncharacterized protein</fullName>
    </submittedName>
</protein>
<feature type="coiled-coil region" evidence="6">
    <location>
        <begin position="1298"/>
        <end position="1367"/>
    </location>
</feature>
<dbReference type="PANTHER" id="PTHR37739">
    <property type="entry name" value="KINESIN-LIKE PROTEIN KIN-12D"/>
    <property type="match status" value="1"/>
</dbReference>
<dbReference type="GO" id="GO:0005524">
    <property type="term" value="F:ATP binding"/>
    <property type="evidence" value="ECO:0007669"/>
    <property type="project" value="UniProtKB-KW"/>
</dbReference>
<evidence type="ECO:0000256" key="2">
    <source>
        <dbReference type="ARBA" id="ARBA00022741"/>
    </source>
</evidence>
<keyword evidence="4 6" id="KW-0175">Coiled coil</keyword>
<dbReference type="InterPro" id="IPR044986">
    <property type="entry name" value="KIF15/KIN-12"/>
</dbReference>
<feature type="coiled-coil region" evidence="6">
    <location>
        <begin position="590"/>
        <end position="631"/>
    </location>
</feature>
<name>A0A388JLD8_CHABU</name>
<feature type="region of interest" description="Disordered" evidence="7">
    <location>
        <begin position="1500"/>
        <end position="1532"/>
    </location>
</feature>
<dbReference type="EMBL" id="BFEA01000001">
    <property type="protein sequence ID" value="GBG58636.1"/>
    <property type="molecule type" value="Genomic_DNA"/>
</dbReference>
<keyword evidence="5" id="KW-0505">Motor protein</keyword>
<evidence type="ECO:0000256" key="7">
    <source>
        <dbReference type="SAM" id="MobiDB-lite"/>
    </source>
</evidence>
<feature type="coiled-coil region" evidence="6">
    <location>
        <begin position="834"/>
        <end position="903"/>
    </location>
</feature>
<accession>A0A388JLD8</accession>
<feature type="coiled-coil region" evidence="6">
    <location>
        <begin position="277"/>
        <end position="311"/>
    </location>
</feature>
<dbReference type="STRING" id="69332.A0A388JLD8"/>
<keyword evidence="2" id="KW-0547">Nucleotide-binding</keyword>
<keyword evidence="1" id="KW-0493">Microtubule</keyword>
<evidence type="ECO:0000256" key="1">
    <source>
        <dbReference type="ARBA" id="ARBA00022701"/>
    </source>
</evidence>
<organism evidence="8 9">
    <name type="scientific">Chara braunii</name>
    <name type="common">Braun's stonewort</name>
    <dbReference type="NCBI Taxonomy" id="69332"/>
    <lineage>
        <taxon>Eukaryota</taxon>
        <taxon>Viridiplantae</taxon>
        <taxon>Streptophyta</taxon>
        <taxon>Charophyceae</taxon>
        <taxon>Charales</taxon>
        <taxon>Characeae</taxon>
        <taxon>Chara</taxon>
    </lineage>
</organism>
<evidence type="ECO:0000256" key="5">
    <source>
        <dbReference type="ARBA" id="ARBA00023175"/>
    </source>
</evidence>
<dbReference type="PANTHER" id="PTHR37739:SF8">
    <property type="entry name" value="KINESIN-LIKE PROTEIN KIN-12D"/>
    <property type="match status" value="1"/>
</dbReference>
<feature type="coiled-coil region" evidence="6">
    <location>
        <begin position="337"/>
        <end position="423"/>
    </location>
</feature>
<evidence type="ECO:0000313" key="8">
    <source>
        <dbReference type="EMBL" id="GBG58636.1"/>
    </source>
</evidence>
<feature type="coiled-coil region" evidence="6">
    <location>
        <begin position="1208"/>
        <end position="1273"/>
    </location>
</feature>
<reference evidence="8 9" key="1">
    <citation type="journal article" date="2018" name="Cell">
        <title>The Chara Genome: Secondary Complexity and Implications for Plant Terrestrialization.</title>
        <authorList>
            <person name="Nishiyama T."/>
            <person name="Sakayama H."/>
            <person name="Vries J.D."/>
            <person name="Buschmann H."/>
            <person name="Saint-Marcoux D."/>
            <person name="Ullrich K.K."/>
            <person name="Haas F.B."/>
            <person name="Vanderstraeten L."/>
            <person name="Becker D."/>
            <person name="Lang D."/>
            <person name="Vosolsobe S."/>
            <person name="Rombauts S."/>
            <person name="Wilhelmsson P.K.I."/>
            <person name="Janitza P."/>
            <person name="Kern R."/>
            <person name="Heyl A."/>
            <person name="Rumpler F."/>
            <person name="Villalobos L.I.A.C."/>
            <person name="Clay J.M."/>
            <person name="Skokan R."/>
            <person name="Toyoda A."/>
            <person name="Suzuki Y."/>
            <person name="Kagoshima H."/>
            <person name="Schijlen E."/>
            <person name="Tajeshwar N."/>
            <person name="Catarino B."/>
            <person name="Hetherington A.J."/>
            <person name="Saltykova A."/>
            <person name="Bonnot C."/>
            <person name="Breuninger H."/>
            <person name="Symeonidi A."/>
            <person name="Radhakrishnan G.V."/>
            <person name="Van Nieuwerburgh F."/>
            <person name="Deforce D."/>
            <person name="Chang C."/>
            <person name="Karol K.G."/>
            <person name="Hedrich R."/>
            <person name="Ulvskov P."/>
            <person name="Glockner G."/>
            <person name="Delwiche C.F."/>
            <person name="Petrasek J."/>
            <person name="Van de Peer Y."/>
            <person name="Friml J."/>
            <person name="Beilby M."/>
            <person name="Dolan L."/>
            <person name="Kohara Y."/>
            <person name="Sugano S."/>
            <person name="Fujiyama A."/>
            <person name="Delaux P.-M."/>
            <person name="Quint M."/>
            <person name="TheiBen G."/>
            <person name="Hagemann M."/>
            <person name="Harholt J."/>
            <person name="Dunand C."/>
            <person name="Zachgo S."/>
            <person name="Langdale J."/>
            <person name="Maumus F."/>
            <person name="Straeten D.V.D."/>
            <person name="Gould S.B."/>
            <person name="Rensing S.A."/>
        </authorList>
    </citation>
    <scope>NUCLEOTIDE SEQUENCE [LARGE SCALE GENOMIC DNA]</scope>
    <source>
        <strain evidence="8 9">S276</strain>
    </source>
</reference>
<dbReference type="Gramene" id="GBG58636">
    <property type="protein sequence ID" value="GBG58636"/>
    <property type="gene ID" value="CBR_g36"/>
</dbReference>
<dbReference type="GO" id="GO:0005874">
    <property type="term" value="C:microtubule"/>
    <property type="evidence" value="ECO:0007669"/>
    <property type="project" value="UniProtKB-KW"/>
</dbReference>
<dbReference type="OMA" id="KNDTHIR"/>
<keyword evidence="9" id="KW-1185">Reference proteome</keyword>
<gene>
    <name evidence="8" type="ORF">CBR_g36</name>
</gene>
<feature type="compositionally biased region" description="Polar residues" evidence="7">
    <location>
        <begin position="1511"/>
        <end position="1532"/>
    </location>
</feature>
<feature type="coiled-coil region" evidence="6">
    <location>
        <begin position="720"/>
        <end position="754"/>
    </location>
</feature>
<dbReference type="Proteomes" id="UP000265515">
    <property type="component" value="Unassembled WGS sequence"/>
</dbReference>
<sequence>MEMQAVVNEHTTGDVAVLKDQIRKLKEELFRIRGTAQGLSPLRNSLQASGTMLLADALRSPVGSFDLTRSLVGKESPGQMTKMRSLEIVLAGTIRREQAAQTLLRKKDAEIEELSRMVKLREGDADCCRMVLKIRDDKIRRLEAVADGLIKNADAYLQEENESFQEELALLRRKLDNHPEVAKFAVENMQLLEQLSRYREICDLGECERLRAEIGDLVEQVASLLESNRRSSLIYGKFGVDSQLDPSRSFISGTQKGDASKFEVEALQELSECQRSLESALEANARMARQVDEMQEEILSLRETRAMMEARITALKAKSRESIGITLREAHTPSAEVEKLLAQLAEADESVKEEVEERSRAEEDLRNTVNELRQLRKELKDTKTHIVNTDNLLERLSESEQMLASSKAETAKAIEQLEQLEMEKTAMDQSYKIEIAQLMESMDCREQEFARREAELSKEAQELHVRVGLLEDDHVTMREFEEMHSVKASNMDIPGGEETSKRDHIAEELTLLVPQLEKEKAELEARRDELEMEIANLVELQRKERELRVMTEKERDDRVVEVEELKSAMSEKGSVIVALMTKLEGNAKAMVARQEEVDGLQVRIEEMEEERKIVDEELKVLKEEMAKERSLQELNSPKDMEIAVREARMKLEEERKARHAAEIGRDELALELSSLQKDMEEAQNTIKMLMTEQSLFMAEQFSPRILGDRMGRRVSCGMPMHSQRNELREAKAEAREAEERESFLRNELRRTLQLLEVKEKEIGQIQGCDKDSERDLCGFVSETHGRMSSLEGQKQIAGGKGRLQADVSAFMQEKAKDEVKIAVKETQTDPLLSQEKIAENLEVLQMELERARESAAMAEARAEDACKSKLSAELEVEWLTDQMRNAEQKLADEERSKKNLRSVIFHLRALCNDGDDPVSAEDQDDDAVWLVEMVREKMDRLKNEVAIMSQKKQDWEIYEERKKNELEALMARICALQTDLVDVELRASLAEDLARREQARASKLEEEVAKADVWKVSLDAHVEEIDHMRLSVKEDGEEKKSGWKGLAHSLSKIGKKDKSFEKLKVMIVSAKQEARRVEEIKEKEVKAAIQRAETAEREMAIAHASKKKKEIELQVLLSQVEDLRSELRKKVSEICVLRNASNDSSSLGPSCLKSEESSISEKLHSLEEELETERRKTGVLEMELDEMRATALDAELVRREAEAMVGREKALKGELVAKTKRIEELELEMVDLRAVVGEIEEISLDQEKMVEREKALEEKLESKCRRVEELEHILAAKEEGRRNDQNQLGNWGKLLMELTDTQEERNRAMADREALRRELEVVTAQAKEREFIAMEAQEMAKQCKQAADKKEAELKAALQLQEELQARATALDLQVNKLKACQTLQRGGQEQCLSRRQTLSRGTQDQERTMPSQDIDKSLARVLFSTSPVSANTSARPVNCDEDPRTLFVQLQETTSLATKLQKENYDLRKRLVESEGMTHDVVRDLLGIGRESSANSLVGMTKKLSPPPVSSRTLSTPSTAVRQTPSTAQFQPVPSSLIKAGQEKVRRLSMEARIKDEELAQVRARLDEFILERERWLEELSHQRTEACAAHVSSDKLRQTNHLLTAQNEKLKIQEANLQKRIASLEAEVRKLSGQQNLHQRIHHHVKIKEENQILKTRVEDLELKSRKESMYLQRALEELAKHRTAQGKPPGLNIDEEQRLRSKVEELEDEKHQIAKNLTNVCLAIFRASKASVTGVPSPHGAIEALQVMVSRMEATERELADQKFKVRLQSCLAPAPASIAPVTNPDDH</sequence>
<feature type="coiled-coil region" evidence="6">
    <location>
        <begin position="665"/>
        <end position="692"/>
    </location>
</feature>
<evidence type="ECO:0000256" key="6">
    <source>
        <dbReference type="SAM" id="Coils"/>
    </source>
</evidence>
<evidence type="ECO:0000313" key="9">
    <source>
        <dbReference type="Proteomes" id="UP000265515"/>
    </source>
</evidence>
<comment type="caution">
    <text evidence="8">The sequence shown here is derived from an EMBL/GenBank/DDBJ whole genome shotgun (WGS) entry which is preliminary data.</text>
</comment>
<feature type="coiled-coil region" evidence="6">
    <location>
        <begin position="1078"/>
        <end position="1183"/>
    </location>
</feature>
<proteinExistence type="predicted"/>
<feature type="coiled-coil region" evidence="6">
    <location>
        <begin position="506"/>
        <end position="547"/>
    </location>
</feature>
<dbReference type="OrthoDB" id="1705119at2759"/>